<dbReference type="CDD" id="cd00712">
    <property type="entry name" value="AsnB"/>
    <property type="match status" value="1"/>
</dbReference>
<dbReference type="EMBL" id="FQUG01000005">
    <property type="protein sequence ID" value="SHE95208.1"/>
    <property type="molecule type" value="Genomic_DNA"/>
</dbReference>
<evidence type="ECO:0000256" key="6">
    <source>
        <dbReference type="ARBA" id="ARBA00022888"/>
    </source>
</evidence>
<feature type="domain" description="Glutamine amidotransferase type-2" evidence="12">
    <location>
        <begin position="2"/>
        <end position="210"/>
    </location>
</feature>
<dbReference type="NCBIfam" id="TIGR01536">
    <property type="entry name" value="asn_synth_AEB"/>
    <property type="match status" value="1"/>
</dbReference>
<reference evidence="13 14" key="1">
    <citation type="submission" date="2016-11" db="EMBL/GenBank/DDBJ databases">
        <authorList>
            <person name="Jaros S."/>
            <person name="Januszkiewicz K."/>
            <person name="Wedrychowicz H."/>
        </authorList>
    </citation>
    <scope>NUCLEOTIDE SEQUENCE [LARGE SCALE GENOMIC DNA]</scope>
    <source>
        <strain evidence="13 14">DSM 10502</strain>
    </source>
</reference>
<dbReference type="STRING" id="1123243.SAMN02745190_01553"/>
<evidence type="ECO:0000256" key="5">
    <source>
        <dbReference type="ARBA" id="ARBA00022840"/>
    </source>
</evidence>
<evidence type="ECO:0000256" key="1">
    <source>
        <dbReference type="ARBA" id="ARBA00005187"/>
    </source>
</evidence>
<dbReference type="Proteomes" id="UP000184404">
    <property type="component" value="Unassembled WGS sequence"/>
</dbReference>
<evidence type="ECO:0000259" key="12">
    <source>
        <dbReference type="PROSITE" id="PS51278"/>
    </source>
</evidence>
<feature type="binding site" evidence="10">
    <location>
        <position position="96"/>
    </location>
    <ligand>
        <name>L-glutamine</name>
        <dbReference type="ChEBI" id="CHEBI:58359"/>
    </ligand>
</feature>
<accession>A0A1M4XP35</accession>
<feature type="site" description="Important for beta-aspartyl-AMP intermediate formation" evidence="11">
    <location>
        <position position="357"/>
    </location>
</feature>
<dbReference type="PIRSF" id="PIRSF001589">
    <property type="entry name" value="Asn_synthetase_glu-h"/>
    <property type="match status" value="1"/>
</dbReference>
<evidence type="ECO:0000256" key="10">
    <source>
        <dbReference type="PIRSR" id="PIRSR001589-2"/>
    </source>
</evidence>
<dbReference type="SUPFAM" id="SSF56235">
    <property type="entry name" value="N-terminal nucleophile aminohydrolases (Ntn hydrolases)"/>
    <property type="match status" value="1"/>
</dbReference>
<comment type="catalytic activity">
    <reaction evidence="8">
        <text>L-aspartate + L-glutamine + ATP + H2O = L-asparagine + L-glutamate + AMP + diphosphate + H(+)</text>
        <dbReference type="Rhea" id="RHEA:12228"/>
        <dbReference type="ChEBI" id="CHEBI:15377"/>
        <dbReference type="ChEBI" id="CHEBI:15378"/>
        <dbReference type="ChEBI" id="CHEBI:29985"/>
        <dbReference type="ChEBI" id="CHEBI:29991"/>
        <dbReference type="ChEBI" id="CHEBI:30616"/>
        <dbReference type="ChEBI" id="CHEBI:33019"/>
        <dbReference type="ChEBI" id="CHEBI:58048"/>
        <dbReference type="ChEBI" id="CHEBI:58359"/>
        <dbReference type="ChEBI" id="CHEBI:456215"/>
        <dbReference type="EC" id="6.3.5.4"/>
    </reaction>
</comment>
<dbReference type="InterPro" id="IPR033738">
    <property type="entry name" value="AsnB_N"/>
</dbReference>
<dbReference type="OrthoDB" id="9763290at2"/>
<dbReference type="GO" id="GO:0004066">
    <property type="term" value="F:asparagine synthase (glutamine-hydrolyzing) activity"/>
    <property type="evidence" value="ECO:0007669"/>
    <property type="project" value="UniProtKB-EC"/>
</dbReference>
<feature type="active site" description="For GATase activity" evidence="9">
    <location>
        <position position="2"/>
    </location>
</feature>
<name>A0A1M4XP35_9FIRM</name>
<dbReference type="Pfam" id="PF13537">
    <property type="entry name" value="GATase_7"/>
    <property type="match status" value="1"/>
</dbReference>
<evidence type="ECO:0000313" key="14">
    <source>
        <dbReference type="Proteomes" id="UP000184404"/>
    </source>
</evidence>
<evidence type="ECO:0000256" key="9">
    <source>
        <dbReference type="PIRSR" id="PIRSR001589-1"/>
    </source>
</evidence>
<dbReference type="PROSITE" id="PS51278">
    <property type="entry name" value="GATASE_TYPE_2"/>
    <property type="match status" value="1"/>
</dbReference>
<protein>
    <recommendedName>
        <fullName evidence="3">asparagine synthase (glutamine-hydrolyzing)</fullName>
        <ecNumber evidence="3">6.3.5.4</ecNumber>
    </recommendedName>
</protein>
<keyword evidence="4 10" id="KW-0547">Nucleotide-binding</keyword>
<keyword evidence="14" id="KW-1185">Reference proteome</keyword>
<comment type="pathway">
    <text evidence="1">Amino-acid biosynthesis; L-asparagine biosynthesis; L-asparagine from L-aspartate (L-Gln route): step 1/1.</text>
</comment>
<evidence type="ECO:0000256" key="11">
    <source>
        <dbReference type="PIRSR" id="PIRSR001589-3"/>
    </source>
</evidence>
<dbReference type="PANTHER" id="PTHR43284">
    <property type="entry name" value="ASPARAGINE SYNTHETASE (GLUTAMINE-HYDROLYZING)"/>
    <property type="match status" value="1"/>
</dbReference>
<dbReference type="PANTHER" id="PTHR43284:SF1">
    <property type="entry name" value="ASPARAGINE SYNTHETASE"/>
    <property type="match status" value="1"/>
</dbReference>
<keyword evidence="9" id="KW-0028">Amino-acid biosynthesis</keyword>
<evidence type="ECO:0000256" key="7">
    <source>
        <dbReference type="ARBA" id="ARBA00022962"/>
    </source>
</evidence>
<dbReference type="InterPro" id="IPR001962">
    <property type="entry name" value="Asn_synthase"/>
</dbReference>
<dbReference type="GO" id="GO:0005829">
    <property type="term" value="C:cytosol"/>
    <property type="evidence" value="ECO:0007669"/>
    <property type="project" value="TreeGrafter"/>
</dbReference>
<evidence type="ECO:0000313" key="13">
    <source>
        <dbReference type="EMBL" id="SHE95208.1"/>
    </source>
</evidence>
<dbReference type="InterPro" id="IPR029055">
    <property type="entry name" value="Ntn_hydrolases_N"/>
</dbReference>
<dbReference type="EC" id="6.3.5.4" evidence="3"/>
<dbReference type="GO" id="GO:0005524">
    <property type="term" value="F:ATP binding"/>
    <property type="evidence" value="ECO:0007669"/>
    <property type="project" value="UniProtKB-KW"/>
</dbReference>
<dbReference type="Gene3D" id="3.40.50.620">
    <property type="entry name" value="HUPs"/>
    <property type="match status" value="2"/>
</dbReference>
<dbReference type="RefSeq" id="WP_072935644.1">
    <property type="nucleotide sequence ID" value="NZ_FQUG01000005.1"/>
</dbReference>
<sequence length="635" mass="73571">MCGICGIVYKEAQQYRNIIPKMLKAILHRGPDENGKWFFDNCALGHTRLSIVDIKSGQQPMVKRNLGLVFNGEIYGYKELRKGLLKRGISFETNSDTEVILAMYQCHGQRMMSYLPGMFAFAVWDDESQTLFCARDRFGEKPFYYAWGKNGEFIFASEIKAILASDLVEPVLDDGQLWHYMNYSYIYPTRTIYRNIHTLPPAHTLVLKNGIVEIERYWHLPGTNTDITEHEAIDEFKRLFKKAVERQLVADVPVAAFLSGGLDSGSVVAVAAQLVPQLTTISFAFREGIDESYTARTMAERYNTNHIEIRDIDFDMSEMLEKMQQIFDEPFADPAVIPAYLISKEARKYAKVVLTGDAGDELLGGYDRRYRALLYMQRYQKSEIPSFIRNDFLHCKRFINRLIRKIKKCAGSSKTYPLTIERALRNTDIKLQAMTMLCDDTKDIVGYARKKGQMLSEYLQREIGLLSPKDDYRIYDGFLETEALDNALRVDLQDYLPGNGFLKTDRTTMSVSLESRTPFCDKDLAEFCVSLPFSMKVNYDQDKYILRKAMGDMWTEPVRLGVKNGFSPPFDKWLQENKVREMEEYYLKCKGRKLFQVLSYDGVQKLINSKKYVWPEWSLLMLSMWMEKHPCNFES</sequence>
<evidence type="ECO:0000256" key="3">
    <source>
        <dbReference type="ARBA" id="ARBA00012737"/>
    </source>
</evidence>
<dbReference type="Pfam" id="PF00733">
    <property type="entry name" value="Asn_synthase"/>
    <property type="match status" value="1"/>
</dbReference>
<dbReference type="SUPFAM" id="SSF52402">
    <property type="entry name" value="Adenine nucleotide alpha hydrolases-like"/>
    <property type="match status" value="1"/>
</dbReference>
<organism evidence="13 14">
    <name type="scientific">Schwartzia succinivorans DSM 10502</name>
    <dbReference type="NCBI Taxonomy" id="1123243"/>
    <lineage>
        <taxon>Bacteria</taxon>
        <taxon>Bacillati</taxon>
        <taxon>Bacillota</taxon>
        <taxon>Negativicutes</taxon>
        <taxon>Selenomonadales</taxon>
        <taxon>Selenomonadaceae</taxon>
        <taxon>Schwartzia</taxon>
    </lineage>
</organism>
<dbReference type="GO" id="GO:0006529">
    <property type="term" value="P:asparagine biosynthetic process"/>
    <property type="evidence" value="ECO:0007669"/>
    <property type="project" value="UniProtKB-KW"/>
</dbReference>
<evidence type="ECO:0000256" key="2">
    <source>
        <dbReference type="ARBA" id="ARBA00005752"/>
    </source>
</evidence>
<dbReference type="Gene3D" id="3.60.20.10">
    <property type="entry name" value="Glutamine Phosphoribosylpyrophosphate, subunit 1, domain 1"/>
    <property type="match status" value="1"/>
</dbReference>
<proteinExistence type="inferred from homology"/>
<dbReference type="InterPro" id="IPR014729">
    <property type="entry name" value="Rossmann-like_a/b/a_fold"/>
</dbReference>
<evidence type="ECO:0000256" key="4">
    <source>
        <dbReference type="ARBA" id="ARBA00022741"/>
    </source>
</evidence>
<dbReference type="AlphaFoldDB" id="A0A1M4XP35"/>
<gene>
    <name evidence="13" type="ORF">SAMN02745190_01553</name>
</gene>
<evidence type="ECO:0000256" key="8">
    <source>
        <dbReference type="ARBA" id="ARBA00048741"/>
    </source>
</evidence>
<dbReference type="InterPro" id="IPR006426">
    <property type="entry name" value="Asn_synth_AEB"/>
</dbReference>
<comment type="similarity">
    <text evidence="2">Belongs to the asparagine synthetase family.</text>
</comment>
<keyword evidence="7 9" id="KW-0315">Glutamine amidotransferase</keyword>
<keyword evidence="5 10" id="KW-0067">ATP-binding</keyword>
<dbReference type="CDD" id="cd01991">
    <property type="entry name" value="Asn_synthase_B_C"/>
    <property type="match status" value="1"/>
</dbReference>
<keyword evidence="6 9" id="KW-0061">Asparagine biosynthesis</keyword>
<dbReference type="InterPro" id="IPR017932">
    <property type="entry name" value="GATase_2_dom"/>
</dbReference>
<dbReference type="InterPro" id="IPR051786">
    <property type="entry name" value="ASN_synthetase/amidase"/>
</dbReference>